<dbReference type="STRING" id="6689.A0A3R7MJH9"/>
<keyword evidence="2" id="KW-0479">Metal-binding</keyword>
<proteinExistence type="predicted"/>
<dbReference type="PANTHER" id="PTHR11596:SF91">
    <property type="entry name" value="ALKALINE PHOSPHATASE-RELATED"/>
    <property type="match status" value="1"/>
</dbReference>
<keyword evidence="4" id="KW-1185">Reference proteome</keyword>
<comment type="cofactor">
    <cofactor evidence="2">
        <name>Mg(2+)</name>
        <dbReference type="ChEBI" id="CHEBI:18420"/>
    </cofactor>
    <text evidence="2">Binds 1 Mg(2+) ion.</text>
</comment>
<evidence type="ECO:0000256" key="2">
    <source>
        <dbReference type="PIRSR" id="PIRSR601952-2"/>
    </source>
</evidence>
<feature type="binding site" evidence="2">
    <location>
        <position position="245"/>
    </location>
    <ligand>
        <name>Zn(2+)</name>
        <dbReference type="ChEBI" id="CHEBI:29105"/>
        <label>2</label>
    </ligand>
</feature>
<dbReference type="OrthoDB" id="5818554at2759"/>
<feature type="binding site" evidence="2">
    <location>
        <position position="132"/>
    </location>
    <ligand>
        <name>Zn(2+)</name>
        <dbReference type="ChEBI" id="CHEBI:29105"/>
        <label>2</label>
    </ligand>
</feature>
<dbReference type="InterPro" id="IPR017850">
    <property type="entry name" value="Alkaline_phosphatase_core_sf"/>
</dbReference>
<feature type="binding site" evidence="2">
    <location>
        <position position="169"/>
    </location>
    <ligand>
        <name>Zn(2+)</name>
        <dbReference type="ChEBI" id="CHEBI:29105"/>
        <label>2</label>
    </ligand>
</feature>
<dbReference type="InterPro" id="IPR001952">
    <property type="entry name" value="Alkaline_phosphatase"/>
</dbReference>
<reference evidence="3 4" key="2">
    <citation type="submission" date="2019-01" db="EMBL/GenBank/DDBJ databases">
        <title>The decoding of complex shrimp genome reveals the adaptation for benthos swimmer, frequently molting mechanism and breeding impact on genome.</title>
        <authorList>
            <person name="Sun Y."/>
            <person name="Gao Y."/>
            <person name="Yu Y."/>
        </authorList>
    </citation>
    <scope>NUCLEOTIDE SEQUENCE [LARGE SCALE GENOMIC DNA]</scope>
    <source>
        <tissue evidence="3">Muscle</tissue>
    </source>
</reference>
<organism evidence="3 4">
    <name type="scientific">Penaeus vannamei</name>
    <name type="common">Whiteleg shrimp</name>
    <name type="synonym">Litopenaeus vannamei</name>
    <dbReference type="NCBI Taxonomy" id="6689"/>
    <lineage>
        <taxon>Eukaryota</taxon>
        <taxon>Metazoa</taxon>
        <taxon>Ecdysozoa</taxon>
        <taxon>Arthropoda</taxon>
        <taxon>Crustacea</taxon>
        <taxon>Multicrustacea</taxon>
        <taxon>Malacostraca</taxon>
        <taxon>Eumalacostraca</taxon>
        <taxon>Eucarida</taxon>
        <taxon>Decapoda</taxon>
        <taxon>Dendrobranchiata</taxon>
        <taxon>Penaeoidea</taxon>
        <taxon>Penaeidae</taxon>
        <taxon>Penaeus</taxon>
    </lineage>
</organism>
<accession>A0A3R7MJH9</accession>
<dbReference type="CDD" id="cd16012">
    <property type="entry name" value="ALP"/>
    <property type="match status" value="1"/>
</dbReference>
<keyword evidence="2" id="KW-0862">Zinc</keyword>
<evidence type="ECO:0000256" key="1">
    <source>
        <dbReference type="ARBA" id="ARBA00012647"/>
    </source>
</evidence>
<dbReference type="Proteomes" id="UP000283509">
    <property type="component" value="Unassembled WGS sequence"/>
</dbReference>
<dbReference type="GO" id="GO:0046872">
    <property type="term" value="F:metal ion binding"/>
    <property type="evidence" value="ECO:0007669"/>
    <property type="project" value="UniProtKB-KW"/>
</dbReference>
<feature type="binding site" evidence="2">
    <location>
        <position position="170"/>
    </location>
    <ligand>
        <name>Zn(2+)</name>
        <dbReference type="ChEBI" id="CHEBI:29105"/>
        <label>2</label>
    </ligand>
</feature>
<dbReference type="GO" id="GO:0004035">
    <property type="term" value="F:alkaline phosphatase activity"/>
    <property type="evidence" value="ECO:0007669"/>
    <property type="project" value="UniProtKB-EC"/>
</dbReference>
<evidence type="ECO:0000313" key="4">
    <source>
        <dbReference type="Proteomes" id="UP000283509"/>
    </source>
</evidence>
<feature type="binding site" evidence="2">
    <location>
        <position position="128"/>
    </location>
    <ligand>
        <name>Zn(2+)</name>
        <dbReference type="ChEBI" id="CHEBI:29105"/>
        <label>2</label>
    </ligand>
</feature>
<reference evidence="3 4" key="1">
    <citation type="submission" date="2018-04" db="EMBL/GenBank/DDBJ databases">
        <authorList>
            <person name="Zhang X."/>
            <person name="Yuan J."/>
            <person name="Li F."/>
            <person name="Xiang J."/>
        </authorList>
    </citation>
    <scope>NUCLEOTIDE SEQUENCE [LARGE SCALE GENOMIC DNA]</scope>
    <source>
        <tissue evidence="3">Muscle</tissue>
    </source>
</reference>
<dbReference type="EMBL" id="QCYY01001393">
    <property type="protein sequence ID" value="ROT78375.1"/>
    <property type="molecule type" value="Genomic_DNA"/>
</dbReference>
<evidence type="ECO:0000313" key="3">
    <source>
        <dbReference type="EMBL" id="ROT78375.1"/>
    </source>
</evidence>
<feature type="binding site" evidence="2">
    <location>
        <position position="123"/>
    </location>
    <ligand>
        <name>Mg(2+)</name>
        <dbReference type="ChEBI" id="CHEBI:18420"/>
    </ligand>
</feature>
<dbReference type="EC" id="3.1.3.1" evidence="1"/>
<protein>
    <recommendedName>
        <fullName evidence="1">alkaline phosphatase</fullName>
        <ecNumber evidence="1">3.1.3.1</ecNumber>
    </recommendedName>
</protein>
<comment type="caution">
    <text evidence="3">The sequence shown here is derived from an EMBL/GenBank/DDBJ whole genome shotgun (WGS) entry which is preliminary data.</text>
</comment>
<dbReference type="AlphaFoldDB" id="A0A3R7MJH9"/>
<dbReference type="SMART" id="SM00098">
    <property type="entry name" value="alkPPc"/>
    <property type="match status" value="1"/>
</dbReference>
<comment type="cofactor">
    <cofactor evidence="2">
        <name>Zn(2+)</name>
        <dbReference type="ChEBI" id="CHEBI:29105"/>
    </cofactor>
    <text evidence="2">Binds 2 Zn(2+) ions.</text>
</comment>
<dbReference type="SUPFAM" id="SSF53649">
    <property type="entry name" value="Alkaline phosphatase-like"/>
    <property type="match status" value="1"/>
</dbReference>
<keyword evidence="2" id="KW-0460">Magnesium</keyword>
<name>A0A3R7MJH9_PENVA</name>
<dbReference type="PANTHER" id="PTHR11596">
    <property type="entry name" value="ALKALINE PHOSPHATASE"/>
    <property type="match status" value="1"/>
</dbReference>
<dbReference type="Pfam" id="PF00245">
    <property type="entry name" value="Alk_phosphatase"/>
    <property type="match status" value="1"/>
</dbReference>
<gene>
    <name evidence="3" type="ORF">C7M84_002914</name>
</gene>
<dbReference type="Gene3D" id="3.40.720.10">
    <property type="entry name" value="Alkaline Phosphatase, subunit A"/>
    <property type="match status" value="1"/>
</dbReference>
<sequence>MAAGGESSSRQRCLGCRRVSLRLPKGREEPHKLVAGGQERAWEQRRLRVEPGGPPGHQHEQHEQPTTCWVGFEWRWASGLFAYSHMDYLVERDSSMDPSLPEMTRAAIEVLQRDSKGFFLLVEGGLIDHGHHGNKGIKALTETVEMDEAVEVALSMTSREDTLIVVTADHAHTMSINGYPSRHTDILGLADFSDEDYMPFTTLLYGNGPGYRDPVNGHRPDPTNDDLHDVNYRQPASVPMSSAAHAGDDVGLWAIGPHAHLFTGVYEQNYIPHALAYAACVGNGLTFCGNNRFRRNYSHRGRLQRWRPLG</sequence>